<feature type="non-terminal residue" evidence="2">
    <location>
        <position position="80"/>
    </location>
</feature>
<proteinExistence type="predicted"/>
<evidence type="ECO:0000313" key="2">
    <source>
        <dbReference type="EMBL" id="CAH3112197.1"/>
    </source>
</evidence>
<evidence type="ECO:0000313" key="3">
    <source>
        <dbReference type="Proteomes" id="UP001159428"/>
    </source>
</evidence>
<protein>
    <submittedName>
        <fullName evidence="2">Uncharacterized protein</fullName>
    </submittedName>
</protein>
<evidence type="ECO:0000256" key="1">
    <source>
        <dbReference type="SAM" id="MobiDB-lite"/>
    </source>
</evidence>
<dbReference type="Proteomes" id="UP001159428">
    <property type="component" value="Unassembled WGS sequence"/>
</dbReference>
<feature type="non-terminal residue" evidence="2">
    <location>
        <position position="1"/>
    </location>
</feature>
<dbReference type="EMBL" id="CALNXJ010000013">
    <property type="protein sequence ID" value="CAH3112197.1"/>
    <property type="molecule type" value="Genomic_DNA"/>
</dbReference>
<dbReference type="AlphaFoldDB" id="A0AAU9WI78"/>
<sequence>FYFQICQKEYNNLSNHLKHAQKLSKSEVEELKSEKNQGKANGNQENSKTKRPTRCCPLQGCTWVGRRFDYHLPKVHNIGK</sequence>
<feature type="region of interest" description="Disordered" evidence="1">
    <location>
        <begin position="24"/>
        <end position="53"/>
    </location>
</feature>
<name>A0AAU9WI78_9CNID</name>
<reference evidence="2 3" key="1">
    <citation type="submission" date="2022-05" db="EMBL/GenBank/DDBJ databases">
        <authorList>
            <consortium name="Genoscope - CEA"/>
            <person name="William W."/>
        </authorList>
    </citation>
    <scope>NUCLEOTIDE SEQUENCE [LARGE SCALE GENOMIC DNA]</scope>
</reference>
<organism evidence="2 3">
    <name type="scientific">Pocillopora meandrina</name>
    <dbReference type="NCBI Taxonomy" id="46732"/>
    <lineage>
        <taxon>Eukaryota</taxon>
        <taxon>Metazoa</taxon>
        <taxon>Cnidaria</taxon>
        <taxon>Anthozoa</taxon>
        <taxon>Hexacorallia</taxon>
        <taxon>Scleractinia</taxon>
        <taxon>Astrocoeniina</taxon>
        <taxon>Pocilloporidae</taxon>
        <taxon>Pocillopora</taxon>
    </lineage>
</organism>
<comment type="caution">
    <text evidence="2">The sequence shown here is derived from an EMBL/GenBank/DDBJ whole genome shotgun (WGS) entry which is preliminary data.</text>
</comment>
<keyword evidence="3" id="KW-1185">Reference proteome</keyword>
<feature type="compositionally biased region" description="Basic and acidic residues" evidence="1">
    <location>
        <begin position="24"/>
        <end position="37"/>
    </location>
</feature>
<accession>A0AAU9WI78</accession>
<gene>
    <name evidence="2" type="ORF">PMEA_00005001</name>
</gene>